<accession>A0AAV2RPQ0</accession>
<dbReference type="GO" id="GO:0048011">
    <property type="term" value="P:neurotrophin TRK receptor signaling pathway"/>
    <property type="evidence" value="ECO:0007669"/>
    <property type="project" value="InterPro"/>
</dbReference>
<evidence type="ECO:0000313" key="3">
    <source>
        <dbReference type="Proteomes" id="UP001497623"/>
    </source>
</evidence>
<evidence type="ECO:0000256" key="1">
    <source>
        <dbReference type="SAM" id="MobiDB-lite"/>
    </source>
</evidence>
<gene>
    <name evidence="2" type="ORF">MNOR_LOCUS26636</name>
</gene>
<evidence type="ECO:0000313" key="2">
    <source>
        <dbReference type="EMBL" id="CAL4130793.1"/>
    </source>
</evidence>
<dbReference type="GO" id="GO:0032007">
    <property type="term" value="P:negative regulation of TOR signaling"/>
    <property type="evidence" value="ECO:0007669"/>
    <property type="project" value="InterPro"/>
</dbReference>
<dbReference type="PANTHER" id="PTHR21844:SF2">
    <property type="entry name" value="PROLINE-RICH AKT1 SUBSTRATE 1"/>
    <property type="match status" value="1"/>
</dbReference>
<dbReference type="PANTHER" id="PTHR21844">
    <property type="entry name" value="AKT1 SUBSTRATE 1 PROTEIN"/>
    <property type="match status" value="1"/>
</dbReference>
<evidence type="ECO:0008006" key="4">
    <source>
        <dbReference type="Google" id="ProtNLM"/>
    </source>
</evidence>
<comment type="caution">
    <text evidence="2">The sequence shown here is derived from an EMBL/GenBank/DDBJ whole genome shotgun (WGS) entry which is preliminary data.</text>
</comment>
<proteinExistence type="predicted"/>
<name>A0AAV2RPQ0_MEGNR</name>
<feature type="compositionally biased region" description="Acidic residues" evidence="1">
    <location>
        <begin position="341"/>
        <end position="350"/>
    </location>
</feature>
<dbReference type="EMBL" id="CAXKWB010026865">
    <property type="protein sequence ID" value="CAL4130793.1"/>
    <property type="molecule type" value="Genomic_DNA"/>
</dbReference>
<dbReference type="GO" id="GO:0005737">
    <property type="term" value="C:cytoplasm"/>
    <property type="evidence" value="ECO:0007669"/>
    <property type="project" value="TreeGrafter"/>
</dbReference>
<dbReference type="Proteomes" id="UP001497623">
    <property type="component" value="Unassembled WGS sequence"/>
</dbReference>
<protein>
    <recommendedName>
        <fullName evidence="4">Proline-rich AKT1 substrate 1</fullName>
    </recommendedName>
</protein>
<dbReference type="InterPro" id="IPR026682">
    <property type="entry name" value="AKT1S1"/>
</dbReference>
<feature type="region of interest" description="Disordered" evidence="1">
    <location>
        <begin position="325"/>
        <end position="398"/>
    </location>
</feature>
<reference evidence="2 3" key="1">
    <citation type="submission" date="2024-05" db="EMBL/GenBank/DDBJ databases">
        <authorList>
            <person name="Wallberg A."/>
        </authorList>
    </citation>
    <scope>NUCLEOTIDE SEQUENCE [LARGE SCALE GENOMIC DNA]</scope>
</reference>
<dbReference type="AlphaFoldDB" id="A0AAV2RPQ0"/>
<keyword evidence="3" id="KW-1185">Reference proteome</keyword>
<sequence length="438" mass="48416">MVQLVCSCLNVRIHVREKQDDIVSKARLPTLSPQESQHPFFAKGACGVSLDLAGIVTGQDFLVRSTPVGNWLVYECLNCHLHTHATSSGSKNFCVTTRIISDSNKLNMLLSCEGYSPVFQLVLPNVHEQKPMPPLSPTDFTDDRLPATDEAIKNIQQQVSRFLKKAEQQVEANIRTYTDQQQAFLSSLQTKARRDRQTLVRILSNIQITLPDDDPLAPFGPQGKREEDGDQFSFDNDVEAECDMEAQEALDVFSEPKLPPLLSLQGKPPSHVSPMPIHNITSGFKSMSLSSSVALPINRPQGNVRVAQSLDAQGLFEMEGMMEPDELLPHPRSAAGGFHSDEDDTDDSNQDEGIHIPGTGMRGRDMAKSVPISVPSFLGSRPIPSRQQEDDEEAKPTENVAASIHALARSVHTTSEDLFGELPRSNIKRNQTYFPIEL</sequence>
<organism evidence="2 3">
    <name type="scientific">Meganyctiphanes norvegica</name>
    <name type="common">Northern krill</name>
    <name type="synonym">Thysanopoda norvegica</name>
    <dbReference type="NCBI Taxonomy" id="48144"/>
    <lineage>
        <taxon>Eukaryota</taxon>
        <taxon>Metazoa</taxon>
        <taxon>Ecdysozoa</taxon>
        <taxon>Arthropoda</taxon>
        <taxon>Crustacea</taxon>
        <taxon>Multicrustacea</taxon>
        <taxon>Malacostraca</taxon>
        <taxon>Eumalacostraca</taxon>
        <taxon>Eucarida</taxon>
        <taxon>Euphausiacea</taxon>
        <taxon>Euphausiidae</taxon>
        <taxon>Meganyctiphanes</taxon>
    </lineage>
</organism>